<dbReference type="SUPFAM" id="SSF52540">
    <property type="entry name" value="P-loop containing nucleoside triphosphate hydrolases"/>
    <property type="match status" value="1"/>
</dbReference>
<evidence type="ECO:0000256" key="1">
    <source>
        <dbReference type="ARBA" id="ARBA00022448"/>
    </source>
</evidence>
<reference evidence="5" key="1">
    <citation type="submission" date="2021-02" db="EMBL/GenBank/DDBJ databases">
        <authorList>
            <person name="Cremers G."/>
            <person name="Picone N."/>
        </authorList>
    </citation>
    <scope>NUCLEOTIDE SEQUENCE</scope>
    <source>
        <strain evidence="5">PQ17</strain>
    </source>
</reference>
<dbReference type="Gene3D" id="2.40.50.100">
    <property type="match status" value="1"/>
</dbReference>
<dbReference type="GO" id="GO:0005524">
    <property type="term" value="F:ATP binding"/>
    <property type="evidence" value="ECO:0007669"/>
    <property type="project" value="UniProtKB-KW"/>
</dbReference>
<name>A0A8J2BQ62_9BACT</name>
<feature type="domain" description="ABC transporter" evidence="4">
    <location>
        <begin position="1"/>
        <end position="220"/>
    </location>
</feature>
<evidence type="ECO:0000256" key="2">
    <source>
        <dbReference type="ARBA" id="ARBA00022741"/>
    </source>
</evidence>
<dbReference type="PANTHER" id="PTHR42781:SF4">
    <property type="entry name" value="SPERMIDINE_PUTRESCINE IMPORT ATP-BINDING PROTEIN POTA"/>
    <property type="match status" value="1"/>
</dbReference>
<keyword evidence="1" id="KW-0813">Transport</keyword>
<dbReference type="AlphaFoldDB" id="A0A8J2BQ62"/>
<keyword evidence="3" id="KW-0067">ATP-binding</keyword>
<accession>A0A8J2BQ62</accession>
<dbReference type="InterPro" id="IPR003593">
    <property type="entry name" value="AAA+_ATPase"/>
</dbReference>
<keyword evidence="6" id="KW-1185">Reference proteome</keyword>
<organism evidence="5 6">
    <name type="scientific">Candidatus Methylacidithermus pantelleriae</name>
    <dbReference type="NCBI Taxonomy" id="2744239"/>
    <lineage>
        <taxon>Bacteria</taxon>
        <taxon>Pseudomonadati</taxon>
        <taxon>Verrucomicrobiota</taxon>
        <taxon>Methylacidiphilae</taxon>
        <taxon>Methylacidiphilales</taxon>
        <taxon>Methylacidiphilaceae</taxon>
        <taxon>Candidatus Methylacidithermus</taxon>
    </lineage>
</organism>
<keyword evidence="2" id="KW-0547">Nucleotide-binding</keyword>
<dbReference type="InterPro" id="IPR005116">
    <property type="entry name" value="Transp-assoc_OB_typ1"/>
</dbReference>
<comment type="caution">
    <text evidence="5">The sequence shown here is derived from an EMBL/GenBank/DDBJ whole genome shotgun (WGS) entry which is preliminary data.</text>
</comment>
<dbReference type="InterPro" id="IPR050093">
    <property type="entry name" value="ABC_SmlMolc_Importer"/>
</dbReference>
<dbReference type="InterPro" id="IPR003439">
    <property type="entry name" value="ABC_transporter-like_ATP-bd"/>
</dbReference>
<evidence type="ECO:0000313" key="6">
    <source>
        <dbReference type="Proteomes" id="UP000663859"/>
    </source>
</evidence>
<dbReference type="GO" id="GO:0016887">
    <property type="term" value="F:ATP hydrolysis activity"/>
    <property type="evidence" value="ECO:0007669"/>
    <property type="project" value="InterPro"/>
</dbReference>
<gene>
    <name evidence="5" type="ORF">MPNT_10205</name>
</gene>
<dbReference type="Pfam" id="PF00005">
    <property type="entry name" value="ABC_tran"/>
    <property type="match status" value="1"/>
</dbReference>
<evidence type="ECO:0000259" key="4">
    <source>
        <dbReference type="PROSITE" id="PS50893"/>
    </source>
</evidence>
<dbReference type="PANTHER" id="PTHR42781">
    <property type="entry name" value="SPERMIDINE/PUTRESCINE IMPORT ATP-BINDING PROTEIN POTA"/>
    <property type="match status" value="1"/>
</dbReference>
<dbReference type="EMBL" id="CAJNOB010000001">
    <property type="protein sequence ID" value="CAF0689387.1"/>
    <property type="molecule type" value="Genomic_DNA"/>
</dbReference>
<dbReference type="InterPro" id="IPR027417">
    <property type="entry name" value="P-loop_NTPase"/>
</dbReference>
<protein>
    <submittedName>
        <fullName evidence="5">Putative Molybdate ABC transporter, ATPase subunit</fullName>
    </submittedName>
</protein>
<dbReference type="Gene3D" id="3.40.50.300">
    <property type="entry name" value="P-loop containing nucleotide triphosphate hydrolases"/>
    <property type="match status" value="1"/>
</dbReference>
<dbReference type="PROSITE" id="PS50893">
    <property type="entry name" value="ABC_TRANSPORTER_2"/>
    <property type="match status" value="1"/>
</dbReference>
<dbReference type="InterPro" id="IPR017871">
    <property type="entry name" value="ABC_transporter-like_CS"/>
</dbReference>
<dbReference type="Proteomes" id="UP000663859">
    <property type="component" value="Unassembled WGS sequence"/>
</dbReference>
<proteinExistence type="predicted"/>
<dbReference type="SUPFAM" id="SSF50331">
    <property type="entry name" value="MOP-like"/>
    <property type="match status" value="1"/>
</dbReference>
<dbReference type="PROSITE" id="PS00211">
    <property type="entry name" value="ABC_TRANSPORTER_1"/>
    <property type="match status" value="1"/>
</dbReference>
<dbReference type="InterPro" id="IPR008995">
    <property type="entry name" value="Mo/tungstate-bd_C_term_dom"/>
</dbReference>
<dbReference type="Pfam" id="PF03459">
    <property type="entry name" value="TOBE"/>
    <property type="match status" value="1"/>
</dbReference>
<dbReference type="SMART" id="SM00382">
    <property type="entry name" value="AAA"/>
    <property type="match status" value="1"/>
</dbReference>
<evidence type="ECO:0000256" key="3">
    <source>
        <dbReference type="ARBA" id="ARBA00022840"/>
    </source>
</evidence>
<sequence length="355" mass="38772">MDLPLPDGPGEVLGIFGPVGAGKTTLLRCLAGLAEPLQGQVVFRGKRWWQSGQRRRGIAVEMRGIGWVPAKPVLFPHLSVEHNIAYGLRRWPSKEREKRVEKLLELFGLAKLRKRAPRELSSGQAQLVCLARSVAPRPSLLLLDEPFAALDPRMRPEIRWRLGTLLAEEGIPAVMVSHQLEDMAALADRVVLLQEGRACFFGGIQEAFWQTIEEKWGIMPEDMGNVLFGRVTERTQDLAKIEVGGTELLGPDPGGLSRWCAAVFPSSGLPLASSGNTTGLGDANQLAGTVSELRFRGSFCEVRLDCGFFLHARLTRQEAEALGLSVGSHVGIAIPVASIKIIPRGRLPREQVFGG</sequence>
<evidence type="ECO:0000313" key="5">
    <source>
        <dbReference type="EMBL" id="CAF0689387.1"/>
    </source>
</evidence>